<evidence type="ECO:0000313" key="2">
    <source>
        <dbReference type="EMBL" id="KAL3662931.1"/>
    </source>
</evidence>
<dbReference type="EMBL" id="JBIMZQ010000029">
    <property type="protein sequence ID" value="KAL3662931.1"/>
    <property type="molecule type" value="Genomic_DNA"/>
</dbReference>
<keyword evidence="3" id="KW-1185">Reference proteome</keyword>
<reference evidence="2 3" key="1">
    <citation type="submission" date="2024-09" db="EMBL/GenBank/DDBJ databases">
        <title>Genome sequencing and assembly of Phytophthora oleae, isolate VK10A, causative agent of rot of olive drupes.</title>
        <authorList>
            <person name="Conti Taguali S."/>
            <person name="Riolo M."/>
            <person name="La Spada F."/>
            <person name="Cacciola S.O."/>
            <person name="Dionisio G."/>
        </authorList>
    </citation>
    <scope>NUCLEOTIDE SEQUENCE [LARGE SCALE GENOMIC DNA]</scope>
    <source>
        <strain evidence="2 3">VK10A</strain>
    </source>
</reference>
<evidence type="ECO:0000313" key="3">
    <source>
        <dbReference type="Proteomes" id="UP001632037"/>
    </source>
</evidence>
<sequence>MVTAEFEAQLASEGTTCSAEAQLAFQEAFALAENVPAKLLLVQKSFVPGTPDFWFYSALCTLLEIQILIEERKHELAWQKLGETKLQLEMVERELTGRSCWRRTQRIQRRRLLLELDLLYKLQRPDEDIKNVTQQITTALLVSYQDPEPAGVATETRKETFPTALSEELLDLDTFIQSKLDTLDYSTTKDVSLKAILHNLDVFGREKVFQKVLAWDGAEEEHWKMLDVFLDDIPFEFTDIPGYVDVIIQDVQRKKDKDPFKDYSFNFRAVHRNLPFSQLLECAQKKTELFRCNSEFAVRGIQLLRAAAEVDIAHGPDLRSETQNQKELQHLATYMEFLRDFTPSAVGSLQVMISYRKLQLLNVMCWTNANAVTELQNCLVEYVKVAGGRALNEFDYIGSCGFDSVSQTHHNEIICKSLTTLWSFAIDGIAVFAALCSYLDSAFLDVQHALTMIKLGKGEFSEWVEKLKVNGQQLSSDSSSAQVIFCESNPTFFMPDDPLRIYVRTRNIKSLTAHLYEIKVTEYYSRLRREIKGDICLDGLLPTEEQVVDLSRLTQWQESRVPIEFHATKNTPRGVFVVEVFEKGITCRAILRKGFLRHVERVTAQGHEFTVLDERGNLLLDARAMLLNVKSGGSRAQHGREFTSDGKNILIPFRHPKEGIPNDKFAIAFCQGSFGTFHGSFSYLAESFDVDVDMHIDCEQLLPGSIAQLVTRPRLLIAGLATGEPLDLIVAVKLVIEFDLVNTSNVGSSSHKVVLSFASMQQIVDNPPCFEIPMDSERFNVTLEARVSRPNGNQESAVKVIDLPKVHDSKRFDVQRVNNFDVTSTAHFVRKPLEPGNPYSPSQFSILVVGHNGEPVPNTQADFAFKHAHASALIKATLQTDSSGEVNLGQLQDIERLEVELGGRTGSPRSCSWELPNLRSYRPQIVNCSVEETVEIPIPFAFSSKVDAWADAKLVSVCEVVDSVLQNAAHFSEVTVVKNYLNCSVGIAVRISRTGKYVIYIRPLNLKFPVTVCEQKHMQTSFLHGLIIQPTQVLLATSTLPLTICSQKLKIDDNKKLVLEIQLRNASTSSTHVLVWLKTFLDMRSKTVSEVLVADGLAPVASSGTRLPRLSFHSSPLENDFLKMRKVSDEYAYILQRRALVTSNEGSLLLLGSPLLPRPSLLQNPHVICESDMEVVTVEAGDKVTGFKSVASRDIQSGGNSTRRSLMKKKKRSYHRLSTGNGILEPSISFLGKQSQLLASSAVSLDGVVRFELSGLPFFSSEMGSFEVCAIAFDAGEGSVCSQQLAMALPQRDNALILPKRDIRLSVEEALAPPDHFHQVDSHECIRAGDVKTVPRSFSSKYALYDSLTSAINLWPTLTAGSEVSELATKLNEWWGLTVQEKNSFYYTNACDDFHFYLFQKDPDFFLRFAKPLVEAKVCKSLVDYYVLGDEASLRQLFLGPAAFQRLSCVEKLLIAERMTDVEVKTRICKAVIREIETNYPFACTALPALFNRVLSQGQVEPQAAPSPPVEQASEILFGAAPLAAQNYAAPRMRQFAYAPTSPAYSPASASFAPGGVSYGYAQPSFGSSGSQVIKETADSLEMAEYLMDDDDFGVRSLDSESDDDDEENDGDQDSEEENKRKRKKMKQEMPYIPPGKVRKVQEKRFFSGQYPILSGRNKFWKEYAEFILRSHEQFVSSYFPEALGSITEGLLALAVLDLDIEAKPTQVQLSSAVGTHVTLSSLNNAVLYRRTIGPAECDSAANSVLILKQRNEDENGDSDTELLVNKIYTTVVTLSNISSEHLTNVNLLLQIPQGSVPMGSSGFYTKNEIGNVAPNHTSEFKFSFYFPEVGNFAQYPARASLDGRIIGWANMQDNAATCKVVRTATRVNLTSWTDVSARGSLEEVIQFMESVVPGVTIDYQKLLWRCHDKTFFYGLLNYLRSKMVFVWGVWKYGLLHRDEQTMREYFTGMSEITQSVGSGFCSSFADESRLYQVERFASAFERFDHCEFGPFLTRRVHPVTGRVNSQASQLFPTKTLGKRILNGEARQFFGELCQRLGAHTRMSGQHLLVMAYFMILFDRIEDAIKIVRRLDDVSGAESPELKATVQYAYLVAFLDFFRSNGQQGRSFAVARRAISSYISHPQPRWRKRFEKMQEFLEEYDSFEVQSLGQLQDMEMVDTSAESDQLNRDNGSQVKLEASVGEGAVVLLSQAIGLCELAFYPIDVELMFSTEPFNTFSDSAASASSLLLVEPRQQLSVSLSTPAADSSMAKTIVQIPDELRASQMMVRVREITSSRTVKSVAPPINIVLPFFNSSLHVEIMTQCGILQVLRGGLPVSSCYVKVYAKVSSGGSRTKTEFFKDGYTDLLGKFDYVGINGDIISNIEKFSILISHDKFGASVEQADPPVLAATVGDFSEKEEREMLLF</sequence>
<evidence type="ECO:0000256" key="1">
    <source>
        <dbReference type="SAM" id="MobiDB-lite"/>
    </source>
</evidence>
<comment type="caution">
    <text evidence="2">The sequence shown here is derived from an EMBL/GenBank/DDBJ whole genome shotgun (WGS) entry which is preliminary data.</text>
</comment>
<feature type="compositionally biased region" description="Acidic residues" evidence="1">
    <location>
        <begin position="1600"/>
        <end position="1617"/>
    </location>
</feature>
<gene>
    <name evidence="2" type="ORF">V7S43_011879</name>
</gene>
<feature type="region of interest" description="Disordered" evidence="1">
    <location>
        <begin position="1592"/>
        <end position="1630"/>
    </location>
</feature>
<organism evidence="2 3">
    <name type="scientific">Phytophthora oleae</name>
    <dbReference type="NCBI Taxonomy" id="2107226"/>
    <lineage>
        <taxon>Eukaryota</taxon>
        <taxon>Sar</taxon>
        <taxon>Stramenopiles</taxon>
        <taxon>Oomycota</taxon>
        <taxon>Peronosporomycetes</taxon>
        <taxon>Peronosporales</taxon>
        <taxon>Peronosporaceae</taxon>
        <taxon>Phytophthora</taxon>
    </lineage>
</organism>
<name>A0ABD3F8Y3_9STRA</name>
<accession>A0ABD3F8Y3</accession>
<protein>
    <submittedName>
        <fullName evidence="2">Uncharacterized protein</fullName>
    </submittedName>
</protein>
<proteinExistence type="predicted"/>
<dbReference type="Proteomes" id="UP001632037">
    <property type="component" value="Unassembled WGS sequence"/>
</dbReference>